<evidence type="ECO:0000313" key="2">
    <source>
        <dbReference type="Proteomes" id="UP000516148"/>
    </source>
</evidence>
<dbReference type="RefSeq" id="WP_187761751.1">
    <property type="nucleotide sequence ID" value="NZ_CP061038.1"/>
</dbReference>
<name>A0A7H0LID6_9SPHN</name>
<accession>A0A7H0LID6</accession>
<dbReference type="KEGG" id="spap:H3Z74_22795"/>
<organism evidence="1 2">
    <name type="scientific">Sphingomonas alpina</name>
    <dbReference type="NCBI Taxonomy" id="653931"/>
    <lineage>
        <taxon>Bacteria</taxon>
        <taxon>Pseudomonadati</taxon>
        <taxon>Pseudomonadota</taxon>
        <taxon>Alphaproteobacteria</taxon>
        <taxon>Sphingomonadales</taxon>
        <taxon>Sphingomonadaceae</taxon>
        <taxon>Sphingomonas</taxon>
    </lineage>
</organism>
<dbReference type="EMBL" id="CP061038">
    <property type="protein sequence ID" value="QNQ09439.1"/>
    <property type="molecule type" value="Genomic_DNA"/>
</dbReference>
<reference evidence="1 2" key="1">
    <citation type="submission" date="2020-09" db="EMBL/GenBank/DDBJ databases">
        <title>Sphingomonas sp., a new species isolated from pork steak.</title>
        <authorList>
            <person name="Heidler von Heilborn D."/>
        </authorList>
    </citation>
    <scope>NUCLEOTIDE SEQUENCE [LARGE SCALE GENOMIC DNA]</scope>
    <source>
        <strain evidence="2">S8-3T</strain>
    </source>
</reference>
<evidence type="ECO:0000313" key="1">
    <source>
        <dbReference type="EMBL" id="QNQ09439.1"/>
    </source>
</evidence>
<sequence length="93" mass="10041">MAAGGRQDSIRFTAGRYHYIVFKGVGGQYTETPGKTWSGIHVSLDGKDVSTLQCPGTATVAGDWADSIYAAAPAPVRSGQTLEDEDPRFLMWF</sequence>
<dbReference type="AlphaFoldDB" id="A0A7H0LID6"/>
<protein>
    <submittedName>
        <fullName evidence="1">Uncharacterized protein</fullName>
    </submittedName>
</protein>
<gene>
    <name evidence="1" type="ORF">H3Z74_22795</name>
</gene>
<proteinExistence type="predicted"/>
<keyword evidence="2" id="KW-1185">Reference proteome</keyword>
<dbReference type="Proteomes" id="UP000516148">
    <property type="component" value="Chromosome"/>
</dbReference>